<evidence type="ECO:0000313" key="10">
    <source>
        <dbReference type="Proteomes" id="UP001623290"/>
    </source>
</evidence>
<keyword evidence="9" id="KW-0012">Acyltransferase</keyword>
<feature type="transmembrane region" description="Helical" evidence="7">
    <location>
        <begin position="312"/>
        <end position="334"/>
    </location>
</feature>
<evidence type="ECO:0000256" key="6">
    <source>
        <dbReference type="ARBA" id="ARBA00023136"/>
    </source>
</evidence>
<evidence type="ECO:0000256" key="3">
    <source>
        <dbReference type="ARBA" id="ARBA00022475"/>
    </source>
</evidence>
<feature type="transmembrane region" description="Helical" evidence="7">
    <location>
        <begin position="54"/>
        <end position="73"/>
    </location>
</feature>
<keyword evidence="5 7" id="KW-1133">Transmembrane helix</keyword>
<accession>A0ABZ1E3J5</accession>
<keyword evidence="10" id="KW-1185">Reference proteome</keyword>
<keyword evidence="9" id="KW-0614">Plasmid</keyword>
<dbReference type="GO" id="GO:0016746">
    <property type="term" value="F:acyltransferase activity"/>
    <property type="evidence" value="ECO:0007669"/>
    <property type="project" value="UniProtKB-KW"/>
</dbReference>
<evidence type="ECO:0000259" key="8">
    <source>
        <dbReference type="Pfam" id="PF01757"/>
    </source>
</evidence>
<feature type="transmembrane region" description="Helical" evidence="7">
    <location>
        <begin position="164"/>
        <end position="185"/>
    </location>
</feature>
<dbReference type="Proteomes" id="UP001623290">
    <property type="component" value="Plasmid unnamed2"/>
</dbReference>
<dbReference type="PANTHER" id="PTHR40074">
    <property type="entry name" value="O-ACETYLTRANSFERASE WECH"/>
    <property type="match status" value="1"/>
</dbReference>
<evidence type="ECO:0000256" key="4">
    <source>
        <dbReference type="ARBA" id="ARBA00022692"/>
    </source>
</evidence>
<evidence type="ECO:0000256" key="5">
    <source>
        <dbReference type="ARBA" id="ARBA00022989"/>
    </source>
</evidence>
<keyword evidence="6 7" id="KW-0472">Membrane</keyword>
<geneLocation type="plasmid" evidence="9 10">
    <name>unnamed2</name>
</geneLocation>
<keyword evidence="9" id="KW-0808">Transferase</keyword>
<proteinExistence type="inferred from homology"/>
<sequence>MTGPQKRETHVETMRGLTCLALVSYHVVGATPQVGLEVPGTDWLFRLQLMLADMRMPLFSFISGYVFTAVLSARKSWGQVLTSKMRRLLVPMIFVGGLFWVIGDATGRVQMPWVDTLFLPYAHFWFLQATFTLMVLLLALNWLYAQIRPDAFARDPKAVSVRNAALIGALGAAIFISGRLDGFQIFSFPRAAYLAPFFMGGHIVAQRLKPALAGLSDRGWPRVLAGLWLGALVLWGALCAFQLLGPWQSEIRRSLSVLVGLTAALSFLVLRVHIRFLAWIGDKSFTIYLFHVFFTAAATLAMQHLLPALDRHWIYPVSLLCGLTGPILLHQVILQSRVSRFLCLGIGMPFAPRRVATAAR</sequence>
<dbReference type="EC" id="2.3.1.-" evidence="9"/>
<dbReference type="InterPro" id="IPR002656">
    <property type="entry name" value="Acyl_transf_3_dom"/>
</dbReference>
<gene>
    <name evidence="9" type="ORF">RPE78_17240</name>
</gene>
<name>A0ABZ1E3J5_9RHOB</name>
<dbReference type="EMBL" id="CP135445">
    <property type="protein sequence ID" value="WRY35601.1"/>
    <property type="molecule type" value="Genomic_DNA"/>
</dbReference>
<evidence type="ECO:0000256" key="2">
    <source>
        <dbReference type="ARBA" id="ARBA00007400"/>
    </source>
</evidence>
<dbReference type="RefSeq" id="WP_330629329.1">
    <property type="nucleotide sequence ID" value="NZ_CP135445.1"/>
</dbReference>
<dbReference type="Pfam" id="PF01757">
    <property type="entry name" value="Acyl_transf_3"/>
    <property type="match status" value="1"/>
</dbReference>
<evidence type="ECO:0000256" key="7">
    <source>
        <dbReference type="SAM" id="Phobius"/>
    </source>
</evidence>
<comment type="similarity">
    <text evidence="2">Belongs to the acyltransferase 3 family.</text>
</comment>
<feature type="transmembrane region" description="Helical" evidence="7">
    <location>
        <begin position="220"/>
        <end position="243"/>
    </location>
</feature>
<feature type="transmembrane region" description="Helical" evidence="7">
    <location>
        <begin position="191"/>
        <end position="208"/>
    </location>
</feature>
<feature type="transmembrane region" description="Helical" evidence="7">
    <location>
        <begin position="122"/>
        <end position="144"/>
    </location>
</feature>
<organism evidence="9 10">
    <name type="scientific">Thioclava litoralis</name>
    <dbReference type="NCBI Taxonomy" id="3076557"/>
    <lineage>
        <taxon>Bacteria</taxon>
        <taxon>Pseudomonadati</taxon>
        <taxon>Pseudomonadota</taxon>
        <taxon>Alphaproteobacteria</taxon>
        <taxon>Rhodobacterales</taxon>
        <taxon>Paracoccaceae</taxon>
        <taxon>Thioclava</taxon>
    </lineage>
</organism>
<reference evidence="9 10" key="1">
    <citation type="submission" date="2023-09" db="EMBL/GenBank/DDBJ databases">
        <title>Thioclava shenzhenensis sp. nov., a multidrug resistant bacteria-antagonizing species isolated from coastal seawater.</title>
        <authorList>
            <person name="Long M."/>
        </authorList>
    </citation>
    <scope>NUCLEOTIDE SEQUENCE [LARGE SCALE GENOMIC DNA]</scope>
    <source>
        <strain evidence="9 10">FTW29</strain>
        <plasmid evidence="9 10">unnamed2</plasmid>
    </source>
</reference>
<feature type="transmembrane region" description="Helical" evidence="7">
    <location>
        <begin position="286"/>
        <end position="306"/>
    </location>
</feature>
<feature type="transmembrane region" description="Helical" evidence="7">
    <location>
        <begin position="255"/>
        <end position="274"/>
    </location>
</feature>
<feature type="domain" description="Acyltransferase 3" evidence="8">
    <location>
        <begin position="12"/>
        <end position="329"/>
    </location>
</feature>
<dbReference type="PANTHER" id="PTHR40074:SF2">
    <property type="entry name" value="O-ACETYLTRANSFERASE WECH"/>
    <property type="match status" value="1"/>
</dbReference>
<keyword evidence="4 7" id="KW-0812">Transmembrane</keyword>
<evidence type="ECO:0000313" key="9">
    <source>
        <dbReference type="EMBL" id="WRY35601.1"/>
    </source>
</evidence>
<protein>
    <submittedName>
        <fullName evidence="9">Acyltransferase</fullName>
        <ecNumber evidence="9">2.3.1.-</ecNumber>
    </submittedName>
</protein>
<evidence type="ECO:0000256" key="1">
    <source>
        <dbReference type="ARBA" id="ARBA00004651"/>
    </source>
</evidence>
<feature type="transmembrane region" description="Helical" evidence="7">
    <location>
        <begin position="85"/>
        <end position="102"/>
    </location>
</feature>
<keyword evidence="3" id="KW-1003">Cell membrane</keyword>
<comment type="subcellular location">
    <subcellularLocation>
        <location evidence="1">Cell membrane</location>
        <topology evidence="1">Multi-pass membrane protein</topology>
    </subcellularLocation>
</comment>